<feature type="transmembrane region" description="Helical" evidence="1">
    <location>
        <begin position="329"/>
        <end position="347"/>
    </location>
</feature>
<comment type="caution">
    <text evidence="2">The sequence shown here is derived from an EMBL/GenBank/DDBJ whole genome shotgun (WGS) entry which is preliminary data.</text>
</comment>
<sequence length="410" mass="45375">MELLPSEKGQDWLFRALAELIARQGPDPFLSWNLVEPTERYFPDRWNADADSVSRLASRLLAHIELGQLEPTTDLFYEPDETPNLGPSAGPHSSRHEGTAAWFAGIDGKTCRFGMNLRELDQPDSIVGVMSHEVAHAYRHFHDLMDTDRDMEELLTDVTTVYLGLGILTVNGAYRFRMSGSFDGLRASTSYSHSSKGYLSLQAMSFLLAVQTIARGARGEVDRIASLLETNQSACFRAACDRLDQRDVVEMLGLPDPESWPERRMPITPVLEPQANAERTADGDAGPWRFNEGCPVFRVRSSRGGYLSTLGMILGMVAGVLAVRLRLPFYLVPIVSLLGGVIGYSVGRRQMTYCCSDPSCEERMGDEDTVCPGCGGTIMGVIGHANDRLKALEALEIDETKDQYWAEGRD</sequence>
<evidence type="ECO:0000256" key="1">
    <source>
        <dbReference type="SAM" id="Phobius"/>
    </source>
</evidence>
<evidence type="ECO:0000313" key="3">
    <source>
        <dbReference type="Proteomes" id="UP000739538"/>
    </source>
</evidence>
<name>A0A956SDE4_UNCEI</name>
<dbReference type="AlphaFoldDB" id="A0A956SDE4"/>
<dbReference type="EMBL" id="JAGQHS010000058">
    <property type="protein sequence ID" value="MCA9756562.1"/>
    <property type="molecule type" value="Genomic_DNA"/>
</dbReference>
<dbReference type="Proteomes" id="UP000739538">
    <property type="component" value="Unassembled WGS sequence"/>
</dbReference>
<gene>
    <name evidence="2" type="ORF">KDA27_12225</name>
</gene>
<accession>A0A956SDE4</accession>
<keyword evidence="1" id="KW-1133">Transmembrane helix</keyword>
<proteinExistence type="predicted"/>
<organism evidence="2 3">
    <name type="scientific">Eiseniibacteriota bacterium</name>
    <dbReference type="NCBI Taxonomy" id="2212470"/>
    <lineage>
        <taxon>Bacteria</taxon>
        <taxon>Candidatus Eiseniibacteriota</taxon>
    </lineage>
</organism>
<keyword evidence="1" id="KW-0472">Membrane</keyword>
<reference evidence="2" key="1">
    <citation type="submission" date="2020-04" db="EMBL/GenBank/DDBJ databases">
        <authorList>
            <person name="Zhang T."/>
        </authorList>
    </citation>
    <scope>NUCLEOTIDE SEQUENCE</scope>
    <source>
        <strain evidence="2">HKST-UBA02</strain>
    </source>
</reference>
<feature type="transmembrane region" description="Helical" evidence="1">
    <location>
        <begin position="305"/>
        <end position="323"/>
    </location>
</feature>
<evidence type="ECO:0000313" key="2">
    <source>
        <dbReference type="EMBL" id="MCA9756562.1"/>
    </source>
</evidence>
<reference evidence="2" key="2">
    <citation type="journal article" date="2021" name="Microbiome">
        <title>Successional dynamics and alternative stable states in a saline activated sludge microbial community over 9 years.</title>
        <authorList>
            <person name="Wang Y."/>
            <person name="Ye J."/>
            <person name="Ju F."/>
            <person name="Liu L."/>
            <person name="Boyd J.A."/>
            <person name="Deng Y."/>
            <person name="Parks D.H."/>
            <person name="Jiang X."/>
            <person name="Yin X."/>
            <person name="Woodcroft B.J."/>
            <person name="Tyson G.W."/>
            <person name="Hugenholtz P."/>
            <person name="Polz M.F."/>
            <person name="Zhang T."/>
        </authorList>
    </citation>
    <scope>NUCLEOTIDE SEQUENCE</scope>
    <source>
        <strain evidence="2">HKST-UBA02</strain>
    </source>
</reference>
<keyword evidence="1" id="KW-0812">Transmembrane</keyword>
<protein>
    <submittedName>
        <fullName evidence="2">Uncharacterized protein</fullName>
    </submittedName>
</protein>